<feature type="domain" description="4'-phosphopantetheinyl transferase N-terminal" evidence="4">
    <location>
        <begin position="13"/>
        <end position="112"/>
    </location>
</feature>
<evidence type="ECO:0000256" key="2">
    <source>
        <dbReference type="ARBA" id="ARBA00022679"/>
    </source>
</evidence>
<comment type="caution">
    <text evidence="5">The sequence shown here is derived from an EMBL/GenBank/DDBJ whole genome shotgun (WGS) entry which is preliminary data.</text>
</comment>
<dbReference type="InterPro" id="IPR037143">
    <property type="entry name" value="4-PPantetheinyl_Trfase_dom_sf"/>
</dbReference>
<dbReference type="SUPFAM" id="SSF56214">
    <property type="entry name" value="4'-phosphopantetheinyl transferase"/>
    <property type="match status" value="2"/>
</dbReference>
<keyword evidence="2 5" id="KW-0808">Transferase</keyword>
<evidence type="ECO:0000256" key="1">
    <source>
        <dbReference type="ARBA" id="ARBA00013172"/>
    </source>
</evidence>
<dbReference type="Gene3D" id="3.90.470.20">
    <property type="entry name" value="4'-phosphopantetheinyl transferase domain"/>
    <property type="match status" value="2"/>
</dbReference>
<accession>A0A6A1WKQ7</accession>
<dbReference type="Proteomes" id="UP000516437">
    <property type="component" value="Chromosome 1"/>
</dbReference>
<dbReference type="GO" id="GO:0005829">
    <property type="term" value="C:cytosol"/>
    <property type="evidence" value="ECO:0007669"/>
    <property type="project" value="TreeGrafter"/>
</dbReference>
<dbReference type="GO" id="GO:0008897">
    <property type="term" value="F:holo-[acyl-carrier-protein] synthase activity"/>
    <property type="evidence" value="ECO:0007669"/>
    <property type="project" value="UniProtKB-EC"/>
</dbReference>
<dbReference type="FunFam" id="3.90.470.20:FF:000003">
    <property type="entry name" value="L-aminoadipate-semialdehyde dehydrogenase-phosphopantetheinyl transferase"/>
    <property type="match status" value="1"/>
</dbReference>
<organism evidence="5 6">
    <name type="scientific">Morella rubra</name>
    <name type="common">Chinese bayberry</name>
    <dbReference type="NCBI Taxonomy" id="262757"/>
    <lineage>
        <taxon>Eukaryota</taxon>
        <taxon>Viridiplantae</taxon>
        <taxon>Streptophyta</taxon>
        <taxon>Embryophyta</taxon>
        <taxon>Tracheophyta</taxon>
        <taxon>Spermatophyta</taxon>
        <taxon>Magnoliopsida</taxon>
        <taxon>eudicotyledons</taxon>
        <taxon>Gunneridae</taxon>
        <taxon>Pentapetalae</taxon>
        <taxon>rosids</taxon>
        <taxon>fabids</taxon>
        <taxon>Fagales</taxon>
        <taxon>Myricaceae</taxon>
        <taxon>Morella</taxon>
    </lineage>
</organism>
<proteinExistence type="predicted"/>
<evidence type="ECO:0000259" key="3">
    <source>
        <dbReference type="Pfam" id="PF01648"/>
    </source>
</evidence>
<dbReference type="EMBL" id="RXIC02000019">
    <property type="protein sequence ID" value="KAB1225353.1"/>
    <property type="molecule type" value="Genomic_DNA"/>
</dbReference>
<dbReference type="AlphaFoldDB" id="A0A6A1WKQ7"/>
<dbReference type="GO" id="GO:0000287">
    <property type="term" value="F:magnesium ion binding"/>
    <property type="evidence" value="ECO:0007669"/>
    <property type="project" value="InterPro"/>
</dbReference>
<protein>
    <recommendedName>
        <fullName evidence="1">holo-[acyl-carrier-protein] synthase</fullName>
        <ecNumber evidence="1">2.7.8.7</ecNumber>
    </recommendedName>
</protein>
<dbReference type="InterPro" id="IPR008278">
    <property type="entry name" value="4-PPantetheinyl_Trfase_dom"/>
</dbReference>
<dbReference type="Pfam" id="PF22624">
    <property type="entry name" value="AASDHPPT_N"/>
    <property type="match status" value="1"/>
</dbReference>
<sequence length="303" mass="34709">MEKGVQRWVVDISKWDPAANDFSSALSLLRQHEHASITRFFRMEDRKRALVSRLLQYALLHEVLGIPFDEITINRTVEGKPYLEYDKVGLGFPNFNFNVSHHGDYVAIASEPLCLVGLDIVSYVIPQKETVLDFIQNFSSYFSSLEWDNVVNAGSCDDILLEFYRYWSLKEAYVKAIGSGLAHGLDKVEFHNSGWCNISLKINGKEMRAWKFWLFELGKRHWVSIARGHPRSATESYKRTLERSEFNEEEYHRGLYLPNVDFVSRSVEELISVLRGEVHGATTGEKINVAKAEGVDIGKSLKL</sequence>
<dbReference type="GO" id="GO:0019878">
    <property type="term" value="P:lysine biosynthetic process via aminoadipic acid"/>
    <property type="evidence" value="ECO:0007669"/>
    <property type="project" value="TreeGrafter"/>
</dbReference>
<dbReference type="InterPro" id="IPR050559">
    <property type="entry name" value="P-Pant_transferase_sf"/>
</dbReference>
<evidence type="ECO:0000313" key="5">
    <source>
        <dbReference type="EMBL" id="KAB1225353.1"/>
    </source>
</evidence>
<dbReference type="PANTHER" id="PTHR12215">
    <property type="entry name" value="PHOSPHOPANTETHEINE TRANSFERASE"/>
    <property type="match status" value="1"/>
</dbReference>
<name>A0A6A1WKQ7_9ROSI</name>
<feature type="domain" description="4'-phosphopantetheinyl transferase" evidence="3">
    <location>
        <begin position="116"/>
        <end position="225"/>
    </location>
</feature>
<dbReference type="FunFam" id="3.90.470.20:FF:000013">
    <property type="entry name" value="L-aminoadipate-semialdehyde dehydrogenase-phosphopantetheinyl transferase"/>
    <property type="match status" value="1"/>
</dbReference>
<evidence type="ECO:0000313" key="6">
    <source>
        <dbReference type="Proteomes" id="UP000516437"/>
    </source>
</evidence>
<dbReference type="OrthoDB" id="26719at2759"/>
<dbReference type="PANTHER" id="PTHR12215:SF10">
    <property type="entry name" value="L-AMINOADIPATE-SEMIALDEHYDE DEHYDROGENASE-PHOSPHOPANTETHEINYL TRANSFERASE"/>
    <property type="match status" value="1"/>
</dbReference>
<reference evidence="5 6" key="1">
    <citation type="journal article" date="2019" name="Plant Biotechnol. J.">
        <title>The red bayberry genome and genetic basis of sex determination.</title>
        <authorList>
            <person name="Jia H.M."/>
            <person name="Jia H.J."/>
            <person name="Cai Q.L."/>
            <person name="Wang Y."/>
            <person name="Zhao H.B."/>
            <person name="Yang W.F."/>
            <person name="Wang G.Y."/>
            <person name="Li Y.H."/>
            <person name="Zhan D.L."/>
            <person name="Shen Y.T."/>
            <person name="Niu Q.F."/>
            <person name="Chang L."/>
            <person name="Qiu J."/>
            <person name="Zhao L."/>
            <person name="Xie H.B."/>
            <person name="Fu W.Y."/>
            <person name="Jin J."/>
            <person name="Li X.W."/>
            <person name="Jiao Y."/>
            <person name="Zhou C.C."/>
            <person name="Tu T."/>
            <person name="Chai C.Y."/>
            <person name="Gao J.L."/>
            <person name="Fan L.J."/>
            <person name="van de Weg E."/>
            <person name="Wang J.Y."/>
            <person name="Gao Z.S."/>
        </authorList>
    </citation>
    <scope>NUCLEOTIDE SEQUENCE [LARGE SCALE GENOMIC DNA]</scope>
    <source>
        <tissue evidence="5">Leaves</tissue>
    </source>
</reference>
<dbReference type="EC" id="2.7.8.7" evidence="1"/>
<gene>
    <name evidence="5" type="ORF">CJ030_MR1G015707</name>
</gene>
<evidence type="ECO:0000259" key="4">
    <source>
        <dbReference type="Pfam" id="PF22624"/>
    </source>
</evidence>
<keyword evidence="6" id="KW-1185">Reference proteome</keyword>
<dbReference type="Pfam" id="PF01648">
    <property type="entry name" value="ACPS"/>
    <property type="match status" value="1"/>
</dbReference>
<dbReference type="InterPro" id="IPR055066">
    <property type="entry name" value="AASDHPPT_N"/>
</dbReference>